<feature type="transmembrane region" description="Helical" evidence="1">
    <location>
        <begin position="5"/>
        <end position="21"/>
    </location>
</feature>
<comment type="caution">
    <text evidence="2">The sequence shown here is derived from an EMBL/GenBank/DDBJ whole genome shotgun (WGS) entry which is preliminary data.</text>
</comment>
<keyword evidence="1" id="KW-1133">Transmembrane helix</keyword>
<dbReference type="RefSeq" id="WP_390266696.1">
    <property type="nucleotide sequence ID" value="NZ_JBHRSA010000003.1"/>
</dbReference>
<evidence type="ECO:0000313" key="3">
    <source>
        <dbReference type="Proteomes" id="UP001595279"/>
    </source>
</evidence>
<dbReference type="Proteomes" id="UP001595279">
    <property type="component" value="Unassembled WGS sequence"/>
</dbReference>
<keyword evidence="1" id="KW-0472">Membrane</keyword>
<organism evidence="2 3">
    <name type="scientific">Virgibacillus xinjiangensis</name>
    <dbReference type="NCBI Taxonomy" id="393090"/>
    <lineage>
        <taxon>Bacteria</taxon>
        <taxon>Bacillati</taxon>
        <taxon>Bacillota</taxon>
        <taxon>Bacilli</taxon>
        <taxon>Bacillales</taxon>
        <taxon>Bacillaceae</taxon>
        <taxon>Virgibacillus</taxon>
    </lineage>
</organism>
<keyword evidence="3" id="KW-1185">Reference proteome</keyword>
<protein>
    <submittedName>
        <fullName evidence="2">Uncharacterized protein</fullName>
    </submittedName>
</protein>
<evidence type="ECO:0000256" key="1">
    <source>
        <dbReference type="SAM" id="Phobius"/>
    </source>
</evidence>
<dbReference type="EMBL" id="JBHRSA010000003">
    <property type="protein sequence ID" value="MFC3038697.1"/>
    <property type="molecule type" value="Genomic_DNA"/>
</dbReference>
<evidence type="ECO:0000313" key="2">
    <source>
        <dbReference type="EMBL" id="MFC3038697.1"/>
    </source>
</evidence>
<accession>A0ABV7CQX4</accession>
<gene>
    <name evidence="2" type="ORF">ACFOGI_00330</name>
</gene>
<sequence>MKVINALLVVIITIFLVKDFFPEWNGLAFIPSWTVLPIVLITYLMSNLPGSTEEDERDDGKMDIFLVLYLFVLIGVLAMLGGNSENGITSSFVFWIVVGISVFHIFRKQRTRKRT</sequence>
<feature type="transmembrane region" description="Helical" evidence="1">
    <location>
        <begin position="88"/>
        <end position="106"/>
    </location>
</feature>
<feature type="transmembrane region" description="Helical" evidence="1">
    <location>
        <begin position="27"/>
        <end position="44"/>
    </location>
</feature>
<name>A0ABV7CQX4_9BACI</name>
<reference evidence="3" key="1">
    <citation type="journal article" date="2019" name="Int. J. Syst. Evol. Microbiol.">
        <title>The Global Catalogue of Microorganisms (GCM) 10K type strain sequencing project: providing services to taxonomists for standard genome sequencing and annotation.</title>
        <authorList>
            <consortium name="The Broad Institute Genomics Platform"/>
            <consortium name="The Broad Institute Genome Sequencing Center for Infectious Disease"/>
            <person name="Wu L."/>
            <person name="Ma J."/>
        </authorList>
    </citation>
    <scope>NUCLEOTIDE SEQUENCE [LARGE SCALE GENOMIC DNA]</scope>
    <source>
        <strain evidence="3">KCTC 13128</strain>
    </source>
</reference>
<feature type="transmembrane region" description="Helical" evidence="1">
    <location>
        <begin position="64"/>
        <end position="82"/>
    </location>
</feature>
<proteinExistence type="predicted"/>
<keyword evidence="1" id="KW-0812">Transmembrane</keyword>